<sequence length="196" mass="21489">MSTDRTHALSEVLNQLETAADGDHIKVKELIECLGHNSFGSIMLVFSLICTSPASAIPGVTTLVAVIVFMLTLQMIMGRDALWLPAIVTDRNLSSAKLQQGINWLRKPVRFVERFLKVRLTFVFHRPLFWVPLFLILFLTLFMPFMEVVPASGSIASALIATFAAGLLTRDGALVLLSMAALVSVPFAIWQLGFGG</sequence>
<feature type="transmembrane region" description="Helical" evidence="1">
    <location>
        <begin position="127"/>
        <end position="145"/>
    </location>
</feature>
<feature type="transmembrane region" description="Helical" evidence="1">
    <location>
        <begin position="44"/>
        <end position="73"/>
    </location>
</feature>
<feature type="transmembrane region" description="Helical" evidence="1">
    <location>
        <begin position="175"/>
        <end position="193"/>
    </location>
</feature>
<dbReference type="InterPro" id="IPR010331">
    <property type="entry name" value="ExoD"/>
</dbReference>
<keyword evidence="1" id="KW-0472">Membrane</keyword>
<dbReference type="EMBL" id="JACIEI010000001">
    <property type="protein sequence ID" value="MBB3992820.1"/>
    <property type="molecule type" value="Genomic_DNA"/>
</dbReference>
<name>A0A7W6E696_9RHOB</name>
<dbReference type="PANTHER" id="PTHR41795">
    <property type="entry name" value="EXOPOLYSACCHARIDE SYNTHESIS PROTEIN"/>
    <property type="match status" value="1"/>
</dbReference>
<dbReference type="Pfam" id="PF06055">
    <property type="entry name" value="ExoD"/>
    <property type="match status" value="1"/>
</dbReference>
<dbReference type="PANTHER" id="PTHR41795:SF1">
    <property type="entry name" value="EXOPOLYSACCHARIDE SYNTHESIS PROTEIN"/>
    <property type="match status" value="1"/>
</dbReference>
<dbReference type="RefSeq" id="WP_184562278.1">
    <property type="nucleotide sequence ID" value="NZ_JACIEI010000001.1"/>
</dbReference>
<keyword evidence="1" id="KW-0812">Transmembrane</keyword>
<dbReference type="AlphaFoldDB" id="A0A7W6E696"/>
<comment type="caution">
    <text evidence="2">The sequence shown here is derived from an EMBL/GenBank/DDBJ whole genome shotgun (WGS) entry which is preliminary data.</text>
</comment>
<proteinExistence type="predicted"/>
<dbReference type="PIRSF" id="PIRSF033239">
    <property type="entry name" value="ExoD"/>
    <property type="match status" value="1"/>
</dbReference>
<evidence type="ECO:0000313" key="2">
    <source>
        <dbReference type="EMBL" id="MBB3992820.1"/>
    </source>
</evidence>
<evidence type="ECO:0000256" key="1">
    <source>
        <dbReference type="SAM" id="Phobius"/>
    </source>
</evidence>
<accession>A0A7W6E696</accession>
<evidence type="ECO:0000313" key="3">
    <source>
        <dbReference type="Proteomes" id="UP000530268"/>
    </source>
</evidence>
<protein>
    <recommendedName>
        <fullName evidence="4">Exopolysaccharide synthesis, ExoD</fullName>
    </recommendedName>
</protein>
<keyword evidence="3" id="KW-1185">Reference proteome</keyword>
<reference evidence="2 3" key="1">
    <citation type="submission" date="2020-08" db="EMBL/GenBank/DDBJ databases">
        <title>Genomic Encyclopedia of Type Strains, Phase IV (KMG-IV): sequencing the most valuable type-strain genomes for metagenomic binning, comparative biology and taxonomic classification.</title>
        <authorList>
            <person name="Goeker M."/>
        </authorList>
    </citation>
    <scope>NUCLEOTIDE SEQUENCE [LARGE SCALE GENOMIC DNA]</scope>
    <source>
        <strain evidence="2 3">DSM 102234</strain>
    </source>
</reference>
<gene>
    <name evidence="2" type="ORF">GGR95_000439</name>
</gene>
<evidence type="ECO:0008006" key="4">
    <source>
        <dbReference type="Google" id="ProtNLM"/>
    </source>
</evidence>
<dbReference type="Proteomes" id="UP000530268">
    <property type="component" value="Unassembled WGS sequence"/>
</dbReference>
<keyword evidence="1" id="KW-1133">Transmembrane helix</keyword>
<organism evidence="2 3">
    <name type="scientific">Sulfitobacter undariae</name>
    <dbReference type="NCBI Taxonomy" id="1563671"/>
    <lineage>
        <taxon>Bacteria</taxon>
        <taxon>Pseudomonadati</taxon>
        <taxon>Pseudomonadota</taxon>
        <taxon>Alphaproteobacteria</taxon>
        <taxon>Rhodobacterales</taxon>
        <taxon>Roseobacteraceae</taxon>
        <taxon>Sulfitobacter</taxon>
    </lineage>
</organism>
<feature type="transmembrane region" description="Helical" evidence="1">
    <location>
        <begin position="151"/>
        <end position="168"/>
    </location>
</feature>